<proteinExistence type="predicted"/>
<keyword evidence="3" id="KW-0969">Cilium</keyword>
<keyword evidence="1" id="KW-0732">Signal</keyword>
<dbReference type="EMBL" id="CP084930">
    <property type="protein sequence ID" value="USI73733.1"/>
    <property type="molecule type" value="Genomic_DNA"/>
</dbReference>
<reference evidence="3" key="1">
    <citation type="journal article" date="2022" name="Toxins">
        <title>Genomic Analysis of Sphingopyxis sp. USTB-05 for Biodegrading Cyanobacterial Hepatotoxins.</title>
        <authorList>
            <person name="Liu C."/>
            <person name="Xu Q."/>
            <person name="Zhao Z."/>
            <person name="Zhang H."/>
            <person name="Liu X."/>
            <person name="Yin C."/>
            <person name="Liu Y."/>
            <person name="Yan H."/>
        </authorList>
    </citation>
    <scope>NUCLEOTIDE SEQUENCE</scope>
    <source>
        <strain evidence="3">NBD5</strain>
    </source>
</reference>
<dbReference type="InterPro" id="IPR017585">
    <property type="entry name" value="SAF_FlgA"/>
</dbReference>
<feature type="domain" description="Flagella basal body P-ring formation protein FlgA SAF" evidence="2">
    <location>
        <begin position="117"/>
        <end position="178"/>
    </location>
</feature>
<sequence length="181" mass="18441">MARAFALLILSCLIAAPAGAVAGPDGFEDIARLESRVVAALDADVATPGGPLTHLDRRLKLAACPKPVTIDPPALGALPLRCEPLGWRIRVPLMRVPGAQPAPGTPAMAAAQPATPAAPPLIRRGDPVELRATSAGFTVSTAAIAQEDGRAGGKVRVKTDARGPVVIGDVVDTGIVRVASF</sequence>
<evidence type="ECO:0000256" key="1">
    <source>
        <dbReference type="SAM" id="SignalP"/>
    </source>
</evidence>
<keyword evidence="3" id="KW-0282">Flagellum</keyword>
<feature type="signal peptide" evidence="1">
    <location>
        <begin position="1"/>
        <end position="22"/>
    </location>
</feature>
<feature type="chain" id="PRO_5046014728" evidence="1">
    <location>
        <begin position="23"/>
        <end position="181"/>
    </location>
</feature>
<protein>
    <submittedName>
        <fullName evidence="3">Flagella basal body P-ring formation protein FlgA</fullName>
    </submittedName>
</protein>
<accession>A0ABY4X9Y8</accession>
<keyword evidence="3" id="KW-0966">Cell projection</keyword>
<dbReference type="Pfam" id="PF13144">
    <property type="entry name" value="ChapFlgA"/>
    <property type="match status" value="1"/>
</dbReference>
<keyword evidence="4" id="KW-1185">Reference proteome</keyword>
<dbReference type="Gene3D" id="2.30.30.760">
    <property type="match status" value="1"/>
</dbReference>
<evidence type="ECO:0000259" key="2">
    <source>
        <dbReference type="Pfam" id="PF13144"/>
    </source>
</evidence>
<evidence type="ECO:0000313" key="3">
    <source>
        <dbReference type="EMBL" id="USI73733.1"/>
    </source>
</evidence>
<name>A0ABY4X9Y8_9SPHN</name>
<gene>
    <name evidence="3" type="ORF">LHA26_04485</name>
</gene>
<dbReference type="Proteomes" id="UP001056937">
    <property type="component" value="Chromosome 1"/>
</dbReference>
<dbReference type="RefSeq" id="WP_252167539.1">
    <property type="nucleotide sequence ID" value="NZ_CP084930.1"/>
</dbReference>
<organism evidence="3 4">
    <name type="scientific">Sphingomonas morindae</name>
    <dbReference type="NCBI Taxonomy" id="1541170"/>
    <lineage>
        <taxon>Bacteria</taxon>
        <taxon>Pseudomonadati</taxon>
        <taxon>Pseudomonadota</taxon>
        <taxon>Alphaproteobacteria</taxon>
        <taxon>Sphingomonadales</taxon>
        <taxon>Sphingomonadaceae</taxon>
        <taxon>Sphingomonas</taxon>
    </lineage>
</organism>
<evidence type="ECO:0000313" key="4">
    <source>
        <dbReference type="Proteomes" id="UP001056937"/>
    </source>
</evidence>